<organism evidence="1 2">
    <name type="scientific">Panagrolaimus sp. JU765</name>
    <dbReference type="NCBI Taxonomy" id="591449"/>
    <lineage>
        <taxon>Eukaryota</taxon>
        <taxon>Metazoa</taxon>
        <taxon>Ecdysozoa</taxon>
        <taxon>Nematoda</taxon>
        <taxon>Chromadorea</taxon>
        <taxon>Rhabditida</taxon>
        <taxon>Tylenchina</taxon>
        <taxon>Panagrolaimomorpha</taxon>
        <taxon>Panagrolaimoidea</taxon>
        <taxon>Panagrolaimidae</taxon>
        <taxon>Panagrolaimus</taxon>
    </lineage>
</organism>
<name>A0AC34PWX9_9BILA</name>
<accession>A0AC34PWX9</accession>
<evidence type="ECO:0000313" key="2">
    <source>
        <dbReference type="WBParaSite" id="JU765_v2.g10782.t1"/>
    </source>
</evidence>
<proteinExistence type="predicted"/>
<dbReference type="Proteomes" id="UP000887576">
    <property type="component" value="Unplaced"/>
</dbReference>
<evidence type="ECO:0000313" key="1">
    <source>
        <dbReference type="Proteomes" id="UP000887576"/>
    </source>
</evidence>
<dbReference type="WBParaSite" id="JU765_v2.g10782.t1">
    <property type="protein sequence ID" value="JU765_v2.g10782.t1"/>
    <property type="gene ID" value="JU765_v2.g10782"/>
</dbReference>
<protein>
    <submittedName>
        <fullName evidence="2">Organic solute transporter subunit alpha</fullName>
    </submittedName>
</protein>
<reference evidence="2" key="1">
    <citation type="submission" date="2022-11" db="UniProtKB">
        <authorList>
            <consortium name="WormBaseParasite"/>
        </authorList>
    </citation>
    <scope>IDENTIFICATION</scope>
</reference>
<sequence length="368" mass="40810">MWTFDELFAFIIAQIRSLVLPGSLETNCTLTDAVNSDPAEFYNDQPSSKHFLTHLSHTQKVLLIIGSVATFLLISIGFGQARLISKYVSEKKHRKLLLVLAFLFPGAAGLCLTGMFVPRAATINASLGLFIFIVAITSLIRLCRYLTGGWAQLAAELDHKGHRMSLMNPPFCCILPCLPRLTATQKNLRWLELAVCQAPLVRGIVLLSQIIAIAEYRENANTLVQICDLTSLVSLLLLVFAFHTLSRAAGDSLSKYGYTVLFRIIDVGLLFYSAQEPLIFENIFVRFGAIGCSSTLSPHDQARFICNFVIIIELFFLSSLACFMLRPSRSLLFDEHPRHQYLAACQMIESHCNDGSNSASSQSVLVIP</sequence>